<dbReference type="Proteomes" id="UP000325672">
    <property type="component" value="Unassembled WGS sequence"/>
</dbReference>
<protein>
    <submittedName>
        <fullName evidence="1">Uncharacterized protein</fullName>
    </submittedName>
</protein>
<reference evidence="1 2" key="1">
    <citation type="submission" date="2019-04" db="EMBL/GenBank/DDBJ databases">
        <title>Friends and foes A comparative genomics study of 23 Aspergillus species from section Flavi.</title>
        <authorList>
            <consortium name="DOE Joint Genome Institute"/>
            <person name="Kjaerbolling I."/>
            <person name="Vesth T."/>
            <person name="Frisvad J.C."/>
            <person name="Nybo J.L."/>
            <person name="Theobald S."/>
            <person name="Kildgaard S."/>
            <person name="Isbrandt T."/>
            <person name="Kuo A."/>
            <person name="Sato A."/>
            <person name="Lyhne E.K."/>
            <person name="Kogle M.E."/>
            <person name="Wiebenga A."/>
            <person name="Kun R.S."/>
            <person name="Lubbers R.J."/>
            <person name="Makela M.R."/>
            <person name="Barry K."/>
            <person name="Chovatia M."/>
            <person name="Clum A."/>
            <person name="Daum C."/>
            <person name="Haridas S."/>
            <person name="He G."/>
            <person name="LaButti K."/>
            <person name="Lipzen A."/>
            <person name="Mondo S."/>
            <person name="Riley R."/>
            <person name="Salamov A."/>
            <person name="Simmons B.A."/>
            <person name="Magnuson J.K."/>
            <person name="Henrissat B."/>
            <person name="Mortensen U.H."/>
            <person name="Larsen T.O."/>
            <person name="Devries R.P."/>
            <person name="Grigoriev I.V."/>
            <person name="Machida M."/>
            <person name="Baker S.E."/>
            <person name="Andersen M.R."/>
        </authorList>
    </citation>
    <scope>NUCLEOTIDE SEQUENCE [LARGE SCALE GENOMIC DNA]</scope>
    <source>
        <strain evidence="1 2">CBS 117625</strain>
    </source>
</reference>
<sequence length="90" mass="10364">MDKLARFLRTAHWQQTGQNTYFCDDPRLNALWVDLIEDLPASLRGYGLQAWKLNGTMKILEPEGPIPFQKETIITGSLHFIIALPPTRRK</sequence>
<dbReference type="RefSeq" id="XP_031908209.1">
    <property type="nucleotide sequence ID" value="XM_032052726.1"/>
</dbReference>
<dbReference type="GeneID" id="43636936"/>
<organism evidence="1 2">
    <name type="scientific">Aspergillus pseudotamarii</name>
    <dbReference type="NCBI Taxonomy" id="132259"/>
    <lineage>
        <taxon>Eukaryota</taxon>
        <taxon>Fungi</taxon>
        <taxon>Dikarya</taxon>
        <taxon>Ascomycota</taxon>
        <taxon>Pezizomycotina</taxon>
        <taxon>Eurotiomycetes</taxon>
        <taxon>Eurotiomycetidae</taxon>
        <taxon>Eurotiales</taxon>
        <taxon>Aspergillaceae</taxon>
        <taxon>Aspergillus</taxon>
        <taxon>Aspergillus subgen. Circumdati</taxon>
    </lineage>
</organism>
<name>A0A5N6SBR0_ASPPS</name>
<dbReference type="AlphaFoldDB" id="A0A5N6SBR0"/>
<gene>
    <name evidence="1" type="ORF">BDV38DRAFT_216840</name>
</gene>
<accession>A0A5N6SBR0</accession>
<evidence type="ECO:0000313" key="2">
    <source>
        <dbReference type="Proteomes" id="UP000325672"/>
    </source>
</evidence>
<proteinExistence type="predicted"/>
<evidence type="ECO:0000313" key="1">
    <source>
        <dbReference type="EMBL" id="KAE8132146.1"/>
    </source>
</evidence>
<keyword evidence="2" id="KW-1185">Reference proteome</keyword>
<dbReference type="EMBL" id="ML743639">
    <property type="protein sequence ID" value="KAE8132146.1"/>
    <property type="molecule type" value="Genomic_DNA"/>
</dbReference>
<dbReference type="OrthoDB" id="4383258at2759"/>